<dbReference type="Pfam" id="PF04167">
    <property type="entry name" value="DUF402"/>
    <property type="match status" value="1"/>
</dbReference>
<organism evidence="2 3">
    <name type="scientific">Fictibacillus macauensis ZFHKF-1</name>
    <dbReference type="NCBI Taxonomy" id="1196324"/>
    <lineage>
        <taxon>Bacteria</taxon>
        <taxon>Bacillati</taxon>
        <taxon>Bacillota</taxon>
        <taxon>Bacilli</taxon>
        <taxon>Bacillales</taxon>
        <taxon>Fictibacillaceae</taxon>
        <taxon>Fictibacillus</taxon>
    </lineage>
</organism>
<dbReference type="AlphaFoldDB" id="I8AKX1"/>
<dbReference type="Gene3D" id="2.40.380.10">
    <property type="entry name" value="FomD-like"/>
    <property type="match status" value="1"/>
</dbReference>
<reference evidence="2 3" key="1">
    <citation type="journal article" date="2012" name="J. Bacteriol.">
        <title>Genome of Bacillus macauensis ZFHKF-1, a Long-Chain-Forming Bacterium.</title>
        <authorList>
            <person name="Cai L."/>
            <person name="Zhang T."/>
        </authorList>
    </citation>
    <scope>NUCLEOTIDE SEQUENCE [LARGE SCALE GENOMIC DNA]</scope>
    <source>
        <strain evidence="2 3">ZFHKF-1</strain>
    </source>
</reference>
<dbReference type="eggNOG" id="COG2306">
    <property type="taxonomic scope" value="Bacteria"/>
</dbReference>
<dbReference type="SUPFAM" id="SSF159234">
    <property type="entry name" value="FomD-like"/>
    <property type="match status" value="1"/>
</dbReference>
<accession>I8AKX1</accession>
<name>I8AKX1_9BACL</name>
<dbReference type="PANTHER" id="PTHR41271:SF1">
    <property type="entry name" value="DUF402 DOMAIN-CONTAINING PROTEIN"/>
    <property type="match status" value="1"/>
</dbReference>
<dbReference type="STRING" id="1196324.A374_06581"/>
<gene>
    <name evidence="2" type="ORF">A374_06581</name>
</gene>
<dbReference type="Proteomes" id="UP000004080">
    <property type="component" value="Unassembled WGS sequence"/>
</dbReference>
<evidence type="ECO:0000259" key="1">
    <source>
        <dbReference type="Pfam" id="PF04167"/>
    </source>
</evidence>
<feature type="domain" description="DUF402" evidence="1">
    <location>
        <begin position="59"/>
        <end position="161"/>
    </location>
</feature>
<dbReference type="InterPro" id="IPR007295">
    <property type="entry name" value="DUF402"/>
</dbReference>
<keyword evidence="3" id="KW-1185">Reference proteome</keyword>
<dbReference type="OrthoDB" id="2002222at2"/>
<protein>
    <recommendedName>
        <fullName evidence="1">DUF402 domain-containing protein</fullName>
    </recommendedName>
</protein>
<proteinExistence type="predicted"/>
<dbReference type="RefSeq" id="WP_007201413.1">
    <property type="nucleotide sequence ID" value="NZ_AKKV01000022.1"/>
</dbReference>
<dbReference type="InterPro" id="IPR035930">
    <property type="entry name" value="FomD-like_sf"/>
</dbReference>
<dbReference type="PANTHER" id="PTHR41271">
    <property type="entry name" value="DUF402 DOMAIN-CONTAINING PROTEIN"/>
    <property type="match status" value="1"/>
</dbReference>
<evidence type="ECO:0000313" key="2">
    <source>
        <dbReference type="EMBL" id="EIT86244.1"/>
    </source>
</evidence>
<dbReference type="EMBL" id="AKKV01000022">
    <property type="protein sequence ID" value="EIT86244.1"/>
    <property type="molecule type" value="Genomic_DNA"/>
</dbReference>
<dbReference type="PATRIC" id="fig|1196324.3.peg.1342"/>
<evidence type="ECO:0000313" key="3">
    <source>
        <dbReference type="Proteomes" id="UP000004080"/>
    </source>
</evidence>
<sequence>MLQRKYSDRRNWARLLKRTYTQHTLQSSNFTGHLSFLYIEKVSEPAYRTYDSISHCIASNQYTWLQHFPSHQHYTMTTMFNEKGEVVQHYIDIARAHGMTSDHRLYWDDLYLDLVLLPDGSCFLLDEDELEEARTQGLRFEDVSLARETASSLIAAIERRDFLLPSLAHEHYTYLKKL</sequence>
<comment type="caution">
    <text evidence="2">The sequence shown here is derived from an EMBL/GenBank/DDBJ whole genome shotgun (WGS) entry which is preliminary data.</text>
</comment>